<sequence length="382" mass="42518">MARPALPIGAWGEINYTTRSGKPAAYARFRDYDGVSRPVLRTGASKAKAKTALLEALADRSKPSLGDINRDTKLRELADIYEAEMERDSKLGPQTKNNYKSKLKTIRVGLGGVTIAEATPARLDRFVQAVATKHPGAARMVRTVLKNMMMLAVLHEAVDRNPVVETRAVARAVPNFSALRAPQLMEIRVLLQQWDRKPIGRHPRNGSLTDATDMYLATGTRTAELLAFDWPSLDLLQEPYEATVDKTVIKNTAGKLEIQHHTKNHLIRRLELPNSVASMLIRRRVNATCDLVFPSQAGTLRWPDSLRRDWRDALRGSEYEGLKLGLYRKSVATHIADRLGVEAARDQLGHTGLANLKYYVEPAKRGPEAAAVIDELFQQSAD</sequence>
<evidence type="ECO:0000313" key="6">
    <source>
        <dbReference type="Proteomes" id="UP000831786"/>
    </source>
</evidence>
<dbReference type="Gene3D" id="1.10.150.130">
    <property type="match status" value="1"/>
</dbReference>
<dbReference type="Proteomes" id="UP000831786">
    <property type="component" value="Chromosome"/>
</dbReference>
<evidence type="ECO:0000256" key="4">
    <source>
        <dbReference type="ARBA" id="ARBA00023172"/>
    </source>
</evidence>
<keyword evidence="4" id="KW-0233">DNA recombination</keyword>
<dbReference type="PANTHER" id="PTHR30629">
    <property type="entry name" value="PROPHAGE INTEGRASE"/>
    <property type="match status" value="1"/>
</dbReference>
<dbReference type="RefSeq" id="WP_244727837.1">
    <property type="nucleotide sequence ID" value="NZ_CP095045.1"/>
</dbReference>
<keyword evidence="6" id="KW-1185">Reference proteome</keyword>
<keyword evidence="2" id="KW-0229">DNA integration</keyword>
<evidence type="ECO:0000256" key="2">
    <source>
        <dbReference type="ARBA" id="ARBA00022908"/>
    </source>
</evidence>
<dbReference type="Gene3D" id="1.10.443.10">
    <property type="entry name" value="Intergrase catalytic core"/>
    <property type="match status" value="1"/>
</dbReference>
<evidence type="ECO:0000313" key="5">
    <source>
        <dbReference type="EMBL" id="UOQ57202.1"/>
    </source>
</evidence>
<dbReference type="InterPro" id="IPR013762">
    <property type="entry name" value="Integrase-like_cat_sf"/>
</dbReference>
<gene>
    <name evidence="5" type="ORF">MUN78_16355</name>
</gene>
<evidence type="ECO:0000256" key="3">
    <source>
        <dbReference type="ARBA" id="ARBA00023125"/>
    </source>
</evidence>
<dbReference type="InterPro" id="IPR050808">
    <property type="entry name" value="Phage_Integrase"/>
</dbReference>
<proteinExistence type="inferred from homology"/>
<dbReference type="SUPFAM" id="SSF56349">
    <property type="entry name" value="DNA breaking-rejoining enzymes"/>
    <property type="match status" value="1"/>
</dbReference>
<dbReference type="PANTHER" id="PTHR30629:SF2">
    <property type="entry name" value="PROPHAGE INTEGRASE INTS-RELATED"/>
    <property type="match status" value="1"/>
</dbReference>
<reference evidence="5 6" key="1">
    <citation type="submission" date="2022-04" db="EMBL/GenBank/DDBJ databases">
        <title>Leucobacter sp. isolated from rhizosphere of garlic.</title>
        <authorList>
            <person name="Won M."/>
            <person name="Lee C.-M."/>
            <person name="Woen H.-Y."/>
            <person name="Kwon S.-W."/>
        </authorList>
    </citation>
    <scope>NUCLEOTIDE SEQUENCE [LARGE SCALE GENOMIC DNA]</scope>
    <source>
        <strain evidence="5 6">H21R-40</strain>
    </source>
</reference>
<dbReference type="InterPro" id="IPR011010">
    <property type="entry name" value="DNA_brk_join_enz"/>
</dbReference>
<protein>
    <submittedName>
        <fullName evidence="5">Site-specific integrase</fullName>
    </submittedName>
</protein>
<name>A0ABY4FLN8_9MICO</name>
<keyword evidence="3" id="KW-0238">DNA-binding</keyword>
<dbReference type="InterPro" id="IPR010998">
    <property type="entry name" value="Integrase_recombinase_N"/>
</dbReference>
<evidence type="ECO:0000256" key="1">
    <source>
        <dbReference type="ARBA" id="ARBA00008857"/>
    </source>
</evidence>
<accession>A0ABY4FLN8</accession>
<comment type="similarity">
    <text evidence="1">Belongs to the 'phage' integrase family.</text>
</comment>
<organism evidence="5 6">
    <name type="scientific">Leucobacter allii</name>
    <dbReference type="NCBI Taxonomy" id="2932247"/>
    <lineage>
        <taxon>Bacteria</taxon>
        <taxon>Bacillati</taxon>
        <taxon>Actinomycetota</taxon>
        <taxon>Actinomycetes</taxon>
        <taxon>Micrococcales</taxon>
        <taxon>Microbacteriaceae</taxon>
        <taxon>Leucobacter</taxon>
    </lineage>
</organism>
<dbReference type="EMBL" id="CP095045">
    <property type="protein sequence ID" value="UOQ57202.1"/>
    <property type="molecule type" value="Genomic_DNA"/>
</dbReference>